<gene>
    <name evidence="1" type="ORF">Prudu_012326</name>
</gene>
<protein>
    <submittedName>
        <fullName evidence="1">Uncharacterized protein</fullName>
    </submittedName>
</protein>
<evidence type="ECO:0000313" key="1">
    <source>
        <dbReference type="EMBL" id="BBH01918.1"/>
    </source>
</evidence>
<dbReference type="EMBL" id="AP019300">
    <property type="protein sequence ID" value="BBH01918.1"/>
    <property type="molecule type" value="Genomic_DNA"/>
</dbReference>
<reference evidence="1" key="1">
    <citation type="journal article" date="2019" name="Science">
        <title>Mutation of a bHLH transcription factor allowed almond domestication.</title>
        <authorList>
            <person name="Sanchez-Perez R."/>
            <person name="Pavan S."/>
            <person name="Mazzeo R."/>
            <person name="Moldovan C."/>
            <person name="Aiese Cigliano R."/>
            <person name="Del Cueto J."/>
            <person name="Ricciardi F."/>
            <person name="Lotti C."/>
            <person name="Ricciardi L."/>
            <person name="Dicenta F."/>
            <person name="Lopez-Marques R.L."/>
            <person name="Lindberg Moller B."/>
        </authorList>
    </citation>
    <scope>NUCLEOTIDE SEQUENCE</scope>
</reference>
<name>A0A4Y1RDF2_PRUDU</name>
<sequence length="67" mass="7532">PPFVPSYRNSLPSDMTMSTDIQFTFSFVSALHICLTSFGNAQTAVDVQRNPPPGHFFRLPRLSFVIE</sequence>
<accession>A0A4Y1RDF2</accession>
<feature type="non-terminal residue" evidence="1">
    <location>
        <position position="1"/>
    </location>
</feature>
<feature type="non-terminal residue" evidence="1">
    <location>
        <position position="67"/>
    </location>
</feature>
<dbReference type="AlphaFoldDB" id="A0A4Y1RDF2"/>
<organism evidence="1">
    <name type="scientific">Prunus dulcis</name>
    <name type="common">Almond</name>
    <name type="synonym">Amygdalus dulcis</name>
    <dbReference type="NCBI Taxonomy" id="3755"/>
    <lineage>
        <taxon>Eukaryota</taxon>
        <taxon>Viridiplantae</taxon>
        <taxon>Streptophyta</taxon>
        <taxon>Embryophyta</taxon>
        <taxon>Tracheophyta</taxon>
        <taxon>Spermatophyta</taxon>
        <taxon>Magnoliopsida</taxon>
        <taxon>eudicotyledons</taxon>
        <taxon>Gunneridae</taxon>
        <taxon>Pentapetalae</taxon>
        <taxon>rosids</taxon>
        <taxon>fabids</taxon>
        <taxon>Rosales</taxon>
        <taxon>Rosaceae</taxon>
        <taxon>Amygdaloideae</taxon>
        <taxon>Amygdaleae</taxon>
        <taxon>Prunus</taxon>
    </lineage>
</organism>
<proteinExistence type="predicted"/>